<dbReference type="PANTHER" id="PTHR42922">
    <property type="entry name" value="PHOSPHATE TRANSPORT SYSTEM PERMEASE PROTEIN PSTA"/>
    <property type="match status" value="1"/>
</dbReference>
<feature type="transmembrane region" description="Helical" evidence="10">
    <location>
        <begin position="64"/>
        <end position="89"/>
    </location>
</feature>
<dbReference type="CDD" id="cd06261">
    <property type="entry name" value="TM_PBP2"/>
    <property type="match status" value="1"/>
</dbReference>
<evidence type="ECO:0000256" key="7">
    <source>
        <dbReference type="ARBA" id="ARBA00022692"/>
    </source>
</evidence>
<keyword evidence="5 10" id="KW-1003">Cell membrane</keyword>
<comment type="subcellular location">
    <subcellularLocation>
        <location evidence="10">Cell inner membrane</location>
        <topology evidence="10">Multi-pass membrane protein</topology>
    </subcellularLocation>
    <subcellularLocation>
        <location evidence="1">Cell membrane</location>
        <topology evidence="1">Multi-pass membrane protein</topology>
    </subcellularLocation>
</comment>
<organism evidence="12 13">
    <name type="scientific">Piscirickettsia litoralis</name>
    <dbReference type="NCBI Taxonomy" id="1891921"/>
    <lineage>
        <taxon>Bacteria</taxon>
        <taxon>Pseudomonadati</taxon>
        <taxon>Pseudomonadota</taxon>
        <taxon>Gammaproteobacteria</taxon>
        <taxon>Thiotrichales</taxon>
        <taxon>Piscirickettsiaceae</taxon>
        <taxon>Piscirickettsia</taxon>
    </lineage>
</organism>
<keyword evidence="7 10" id="KW-0812">Transmembrane</keyword>
<evidence type="ECO:0000256" key="1">
    <source>
        <dbReference type="ARBA" id="ARBA00004651"/>
    </source>
</evidence>
<protein>
    <recommendedName>
        <fullName evidence="3 10">Phosphate transport system permease protein PstA</fullName>
    </recommendedName>
</protein>
<keyword evidence="4" id="KW-0813">Transport</keyword>
<feature type="transmembrane region" description="Helical" evidence="10">
    <location>
        <begin position="12"/>
        <end position="35"/>
    </location>
</feature>
<dbReference type="InterPro" id="IPR051408">
    <property type="entry name" value="Phosphate_transprt_permease"/>
</dbReference>
<feature type="transmembrane region" description="Helical" evidence="10">
    <location>
        <begin position="191"/>
        <end position="211"/>
    </location>
</feature>
<dbReference type="InterPro" id="IPR005672">
    <property type="entry name" value="Phosphate_PstA"/>
</dbReference>
<dbReference type="EMBL" id="MDTU01000001">
    <property type="protein sequence ID" value="ODN43552.1"/>
    <property type="molecule type" value="Genomic_DNA"/>
</dbReference>
<evidence type="ECO:0000259" key="11">
    <source>
        <dbReference type="PROSITE" id="PS50928"/>
    </source>
</evidence>
<evidence type="ECO:0000256" key="4">
    <source>
        <dbReference type="ARBA" id="ARBA00022448"/>
    </source>
</evidence>
<gene>
    <name evidence="12" type="ORF">BGC07_12285</name>
</gene>
<dbReference type="Proteomes" id="UP000094329">
    <property type="component" value="Unassembled WGS sequence"/>
</dbReference>
<name>A0ABX3A5Q0_9GAMM</name>
<accession>A0ABX3A5Q0</accession>
<keyword evidence="9 10" id="KW-0472">Membrane</keyword>
<evidence type="ECO:0000313" key="12">
    <source>
        <dbReference type="EMBL" id="ODN43552.1"/>
    </source>
</evidence>
<feature type="transmembrane region" description="Helical" evidence="10">
    <location>
        <begin position="131"/>
        <end position="150"/>
    </location>
</feature>
<evidence type="ECO:0000256" key="8">
    <source>
        <dbReference type="ARBA" id="ARBA00022989"/>
    </source>
</evidence>
<evidence type="ECO:0000256" key="2">
    <source>
        <dbReference type="ARBA" id="ARBA00007069"/>
    </source>
</evidence>
<keyword evidence="13" id="KW-1185">Reference proteome</keyword>
<evidence type="ECO:0000256" key="10">
    <source>
        <dbReference type="RuleBase" id="RU363043"/>
    </source>
</evidence>
<dbReference type="NCBIfam" id="TIGR00974">
    <property type="entry name" value="3a0107s02c"/>
    <property type="match status" value="1"/>
</dbReference>
<evidence type="ECO:0000256" key="9">
    <source>
        <dbReference type="ARBA" id="ARBA00023136"/>
    </source>
</evidence>
<dbReference type="PROSITE" id="PS50928">
    <property type="entry name" value="ABC_TM1"/>
    <property type="match status" value="1"/>
</dbReference>
<dbReference type="Pfam" id="PF00528">
    <property type="entry name" value="BPD_transp_1"/>
    <property type="match status" value="1"/>
</dbReference>
<evidence type="ECO:0000256" key="5">
    <source>
        <dbReference type="ARBA" id="ARBA00022475"/>
    </source>
</evidence>
<feature type="domain" description="ABC transmembrane type-1" evidence="11">
    <location>
        <begin position="64"/>
        <end position="267"/>
    </location>
</feature>
<evidence type="ECO:0000256" key="3">
    <source>
        <dbReference type="ARBA" id="ARBA00016864"/>
    </source>
</evidence>
<keyword evidence="6" id="KW-0592">Phosphate transport</keyword>
<dbReference type="Gene3D" id="1.10.3720.10">
    <property type="entry name" value="MetI-like"/>
    <property type="match status" value="1"/>
</dbReference>
<reference evidence="12 13" key="1">
    <citation type="submission" date="2016-08" db="EMBL/GenBank/DDBJ databases">
        <title>Draft genome sequence of Candidatus Piscirickettsia litoralis, from seawater.</title>
        <authorList>
            <person name="Wan X."/>
            <person name="Lee A.J."/>
            <person name="Hou S."/>
            <person name="Donachie S.P."/>
        </authorList>
    </citation>
    <scope>NUCLEOTIDE SEQUENCE [LARGE SCALE GENOMIC DNA]</scope>
    <source>
        <strain evidence="12 13">Y2</strain>
    </source>
</reference>
<sequence length="276" mass="29926">MRWYRKLQDYIFTVICSLFCLVLLSVLVSILWTLISHGIQGLNLSLFTEMTPAPGSSGGLANAIFGSVVITAIGAVLAAPIGILAATYLAEYGQDSKLAQLIRLLNDTLLSAPSIIIGLFVYAILVQTLGHFSAVAGSVALGLIALPMIIRGVEDVLVLLPEQLREAAIALGVPRWRVTVMIIYRAAKQGIFTIILLAIARMLGETAPLLFTTLSNQFWSADITQPMANLPVVIYQYAMSPYSDWQQLAWSGALLITFIVIAMSLITRFVLTRKGA</sequence>
<dbReference type="PANTHER" id="PTHR42922:SF1">
    <property type="entry name" value="PHOSPHATE TRANSPORT SYSTEM PERMEASE PROTEIN PSTA"/>
    <property type="match status" value="1"/>
</dbReference>
<evidence type="ECO:0000313" key="13">
    <source>
        <dbReference type="Proteomes" id="UP000094329"/>
    </source>
</evidence>
<comment type="caution">
    <text evidence="12">The sequence shown here is derived from an EMBL/GenBank/DDBJ whole genome shotgun (WGS) entry which is preliminary data.</text>
</comment>
<proteinExistence type="inferred from homology"/>
<dbReference type="SUPFAM" id="SSF161098">
    <property type="entry name" value="MetI-like"/>
    <property type="match status" value="1"/>
</dbReference>
<feature type="transmembrane region" description="Helical" evidence="10">
    <location>
        <begin position="101"/>
        <end position="125"/>
    </location>
</feature>
<comment type="similarity">
    <text evidence="2 10">Belongs to the binding-protein-dependent transport system permease family. CysTW subfamily.</text>
</comment>
<keyword evidence="8 10" id="KW-1133">Transmembrane helix</keyword>
<dbReference type="InterPro" id="IPR035906">
    <property type="entry name" value="MetI-like_sf"/>
</dbReference>
<dbReference type="RefSeq" id="WP_069313350.1">
    <property type="nucleotide sequence ID" value="NZ_MDTU01000001.1"/>
</dbReference>
<evidence type="ECO:0000256" key="6">
    <source>
        <dbReference type="ARBA" id="ARBA00022592"/>
    </source>
</evidence>
<dbReference type="InterPro" id="IPR000515">
    <property type="entry name" value="MetI-like"/>
</dbReference>
<feature type="transmembrane region" description="Helical" evidence="10">
    <location>
        <begin position="248"/>
        <end position="271"/>
    </location>
</feature>